<dbReference type="OrthoDB" id="20872at2759"/>
<dbReference type="Proteomes" id="UP000271974">
    <property type="component" value="Unassembled WGS sequence"/>
</dbReference>
<feature type="compositionally biased region" description="Basic and acidic residues" evidence="2">
    <location>
        <begin position="372"/>
        <end position="421"/>
    </location>
</feature>
<evidence type="ECO:0000256" key="2">
    <source>
        <dbReference type="SAM" id="MobiDB-lite"/>
    </source>
</evidence>
<feature type="compositionally biased region" description="Basic and acidic residues" evidence="2">
    <location>
        <begin position="703"/>
        <end position="735"/>
    </location>
</feature>
<dbReference type="InterPro" id="IPR000048">
    <property type="entry name" value="IQ_motif_EF-hand-BS"/>
</dbReference>
<feature type="compositionally biased region" description="Basic and acidic residues" evidence="2">
    <location>
        <begin position="764"/>
        <end position="773"/>
    </location>
</feature>
<organism evidence="3 4">
    <name type="scientific">Elysia chlorotica</name>
    <name type="common">Eastern emerald elysia</name>
    <name type="synonym">Sea slug</name>
    <dbReference type="NCBI Taxonomy" id="188477"/>
    <lineage>
        <taxon>Eukaryota</taxon>
        <taxon>Metazoa</taxon>
        <taxon>Spiralia</taxon>
        <taxon>Lophotrochozoa</taxon>
        <taxon>Mollusca</taxon>
        <taxon>Gastropoda</taxon>
        <taxon>Heterobranchia</taxon>
        <taxon>Euthyneura</taxon>
        <taxon>Panpulmonata</taxon>
        <taxon>Sacoglossa</taxon>
        <taxon>Placobranchoidea</taxon>
        <taxon>Plakobranchidae</taxon>
        <taxon>Elysia</taxon>
    </lineage>
</organism>
<feature type="compositionally biased region" description="Basic and acidic residues" evidence="2">
    <location>
        <begin position="787"/>
        <end position="797"/>
    </location>
</feature>
<feature type="compositionally biased region" description="Polar residues" evidence="2">
    <location>
        <begin position="736"/>
        <end position="762"/>
    </location>
</feature>
<feature type="compositionally biased region" description="Basic and acidic residues" evidence="2">
    <location>
        <begin position="308"/>
        <end position="318"/>
    </location>
</feature>
<feature type="compositionally biased region" description="Basic and acidic residues" evidence="2">
    <location>
        <begin position="641"/>
        <end position="650"/>
    </location>
</feature>
<reference evidence="3 4" key="1">
    <citation type="submission" date="2019-01" db="EMBL/GenBank/DDBJ databases">
        <title>A draft genome assembly of the solar-powered sea slug Elysia chlorotica.</title>
        <authorList>
            <person name="Cai H."/>
            <person name="Li Q."/>
            <person name="Fang X."/>
            <person name="Li J."/>
            <person name="Curtis N.E."/>
            <person name="Altenburger A."/>
            <person name="Shibata T."/>
            <person name="Feng M."/>
            <person name="Maeda T."/>
            <person name="Schwartz J.A."/>
            <person name="Shigenobu S."/>
            <person name="Lundholm N."/>
            <person name="Nishiyama T."/>
            <person name="Yang H."/>
            <person name="Hasebe M."/>
            <person name="Li S."/>
            <person name="Pierce S.K."/>
            <person name="Wang J."/>
        </authorList>
    </citation>
    <scope>NUCLEOTIDE SEQUENCE [LARGE SCALE GENOMIC DNA]</scope>
    <source>
        <strain evidence="3">EC2010</strain>
        <tissue evidence="3">Whole organism of an adult</tissue>
    </source>
</reference>
<feature type="compositionally biased region" description="Basic and acidic residues" evidence="2">
    <location>
        <begin position="339"/>
        <end position="356"/>
    </location>
</feature>
<dbReference type="Gene3D" id="1.25.40.20">
    <property type="entry name" value="Ankyrin repeat-containing domain"/>
    <property type="match status" value="1"/>
</dbReference>
<feature type="region of interest" description="Disordered" evidence="2">
    <location>
        <begin position="196"/>
        <end position="241"/>
    </location>
</feature>
<feature type="compositionally biased region" description="Basic and acidic residues" evidence="2">
    <location>
        <begin position="562"/>
        <end position="582"/>
    </location>
</feature>
<dbReference type="Pfam" id="PF00612">
    <property type="entry name" value="IQ"/>
    <property type="match status" value="1"/>
</dbReference>
<dbReference type="InterPro" id="IPR002110">
    <property type="entry name" value="Ankyrin_rpt"/>
</dbReference>
<evidence type="ECO:0000313" key="4">
    <source>
        <dbReference type="Proteomes" id="UP000271974"/>
    </source>
</evidence>
<feature type="compositionally biased region" description="Polar residues" evidence="2">
    <location>
        <begin position="480"/>
        <end position="500"/>
    </location>
</feature>
<feature type="compositionally biased region" description="Basic and acidic residues" evidence="2">
    <location>
        <begin position="458"/>
        <end position="470"/>
    </location>
</feature>
<feature type="repeat" description="ANK" evidence="1">
    <location>
        <begin position="1"/>
        <end position="31"/>
    </location>
</feature>
<feature type="compositionally biased region" description="Polar residues" evidence="2">
    <location>
        <begin position="320"/>
        <end position="338"/>
    </location>
</feature>
<dbReference type="InterPro" id="IPR036770">
    <property type="entry name" value="Ankyrin_rpt-contain_sf"/>
</dbReference>
<dbReference type="AlphaFoldDB" id="A0A433SPQ3"/>
<feature type="compositionally biased region" description="Basic and acidic residues" evidence="2">
    <location>
        <begin position="110"/>
        <end position="121"/>
    </location>
</feature>
<keyword evidence="1" id="KW-0040">ANK repeat</keyword>
<feature type="compositionally biased region" description="Basic residues" evidence="2">
    <location>
        <begin position="357"/>
        <end position="371"/>
    </location>
</feature>
<dbReference type="SUPFAM" id="SSF48403">
    <property type="entry name" value="Ankyrin repeat"/>
    <property type="match status" value="1"/>
</dbReference>
<dbReference type="SMART" id="SM00248">
    <property type="entry name" value="ANK"/>
    <property type="match status" value="2"/>
</dbReference>
<name>A0A433SPQ3_ELYCH</name>
<feature type="region of interest" description="Disordered" evidence="2">
    <location>
        <begin position="110"/>
        <end position="134"/>
    </location>
</feature>
<feature type="compositionally biased region" description="Polar residues" evidence="2">
    <location>
        <begin position="621"/>
        <end position="640"/>
    </location>
</feature>
<feature type="compositionally biased region" description="Basic and acidic residues" evidence="2">
    <location>
        <begin position="215"/>
        <end position="228"/>
    </location>
</feature>
<dbReference type="EMBL" id="RQTK01001252">
    <property type="protein sequence ID" value="RUS71222.1"/>
    <property type="molecule type" value="Genomic_DNA"/>
</dbReference>
<proteinExistence type="predicted"/>
<evidence type="ECO:0000313" key="3">
    <source>
        <dbReference type="EMBL" id="RUS71222.1"/>
    </source>
</evidence>
<feature type="compositionally biased region" description="Basic and acidic residues" evidence="2">
    <location>
        <begin position="659"/>
        <end position="692"/>
    </location>
</feature>
<feature type="compositionally biased region" description="Basic residues" evidence="2">
    <location>
        <begin position="525"/>
        <end position="547"/>
    </location>
</feature>
<dbReference type="PROSITE" id="PS50088">
    <property type="entry name" value="ANK_REPEAT"/>
    <property type="match status" value="1"/>
</dbReference>
<evidence type="ECO:0000256" key="1">
    <source>
        <dbReference type="PROSITE-ProRule" id="PRU00023"/>
    </source>
</evidence>
<dbReference type="STRING" id="188477.A0A433SPQ3"/>
<dbReference type="Pfam" id="PF13637">
    <property type="entry name" value="Ank_4"/>
    <property type="match status" value="1"/>
</dbReference>
<feature type="compositionally biased region" description="Low complexity" evidence="2">
    <location>
        <begin position="199"/>
        <end position="211"/>
    </location>
</feature>
<dbReference type="PROSITE" id="PS50096">
    <property type="entry name" value="IQ"/>
    <property type="match status" value="1"/>
</dbReference>
<gene>
    <name evidence="3" type="ORF">EGW08_021021</name>
</gene>
<comment type="caution">
    <text evidence="3">The sequence shown here is derived from an EMBL/GenBank/DDBJ whole genome shotgun (WGS) entry which is preliminary data.</text>
</comment>
<feature type="compositionally biased region" description="Basic and acidic residues" evidence="2">
    <location>
        <begin position="595"/>
        <end position="615"/>
    </location>
</feature>
<feature type="compositionally biased region" description="Low complexity" evidence="2">
    <location>
        <begin position="508"/>
        <end position="520"/>
    </location>
</feature>
<sequence>MTCLHWACSKGHLDAVKLLIEYNAFPNHMEFTEDRYTPLDYALMGEHHEVAQYMIEQGALSITGIQDIAAQKIQCAFRGYRVRKAFIERKKLLMKHEKLKKEAARKRAAEEGKKAVDDKKTSLCNSPCGTQSRDILDSNQDQQAQLEQEMLHCSLQADSALSLDEHGADERQDPQAQLQCNGEEALQEQDLHYEKKQAEQSFHQHNQQQQQSPRGDAEVQKNQHHEVCSEDQQQKQQLQKEADELTEMLRRSRLKMRKSEERRRKLLEQAGSIETTCGYLQQHKPQDVPVAVPQGTLHQHSQQLPEQPELKLQHKMAESSKPSNEQNHVSYEQQQPEQNHLEHRQREEKAVEDTSQPKKHRSRSRRKRRSRSRDSNGRTDSHQEQHKAEATEHRKELRENFNSDSRTEQVALTDKEKEQNKTCRTRRHRDHAETGRSHSPIVLPPSPRKEPQPSSQSPRKEDSRKREDTHLPALVLESCTGETSQTMRETDTSKLPSPVTQRDKSESPSRSPFPSSHPQSLEQQHHRHSHKGSRPHSQQRSRRRRSRHEVQQDIESAQGQKVDVEVDQRKESVSPRPRESSEKHRHRSRNRRDKTKTEDGNCCDTSRKSTDKETLPCHSHGVSTQAAQNMNTNLNKNNIDSNKDYQEKFQSKSGQISKEGFEQVDGERYNKREQYPQSEHQKQDQDDHKRISPESLIQQQQQQEERTRQAELRKRELSKRYQGERMHSSHRERQRQTPSRSAPNGRQHMSTSHVKTALSPTRQKPAEPDEREIILAGKTHTHAITMNERKRREDLQRKVEAATVIQRSWRR</sequence>
<keyword evidence="4" id="KW-1185">Reference proteome</keyword>
<feature type="compositionally biased region" description="Polar residues" evidence="2">
    <location>
        <begin position="122"/>
        <end position="134"/>
    </location>
</feature>
<dbReference type="PROSITE" id="PS50297">
    <property type="entry name" value="ANK_REP_REGION"/>
    <property type="match status" value="1"/>
</dbReference>
<accession>A0A433SPQ3</accession>
<feature type="compositionally biased region" description="Basic residues" evidence="2">
    <location>
        <begin position="583"/>
        <end position="594"/>
    </location>
</feature>
<feature type="region of interest" description="Disordered" evidence="2">
    <location>
        <begin position="295"/>
        <end position="797"/>
    </location>
</feature>
<protein>
    <submittedName>
        <fullName evidence="3">Uncharacterized protein</fullName>
    </submittedName>
</protein>